<accession>A0A563U9K0</accession>
<keyword evidence="3 6" id="KW-0812">Transmembrane</keyword>
<evidence type="ECO:0000313" key="7">
    <source>
        <dbReference type="EMBL" id="TWR28010.1"/>
    </source>
</evidence>
<keyword evidence="8" id="KW-1185">Reference proteome</keyword>
<dbReference type="AlphaFoldDB" id="A0A563U9K0"/>
<feature type="transmembrane region" description="Helical" evidence="6">
    <location>
        <begin position="21"/>
        <end position="39"/>
    </location>
</feature>
<keyword evidence="4 6" id="KW-1133">Transmembrane helix</keyword>
<feature type="transmembrane region" description="Helical" evidence="6">
    <location>
        <begin position="45"/>
        <end position="64"/>
    </location>
</feature>
<dbReference type="PANTHER" id="PTHR30250">
    <property type="entry name" value="PST FAMILY PREDICTED COLANIC ACID TRANSPORTER"/>
    <property type="match status" value="1"/>
</dbReference>
<feature type="transmembrane region" description="Helical" evidence="6">
    <location>
        <begin position="404"/>
        <end position="425"/>
    </location>
</feature>
<reference evidence="7 8" key="1">
    <citation type="submission" date="2019-07" db="EMBL/GenBank/DDBJ databases">
        <authorList>
            <person name="Kim J."/>
        </authorList>
    </citation>
    <scope>NUCLEOTIDE SEQUENCE [LARGE SCALE GENOMIC DNA]</scope>
    <source>
        <strain evidence="7 8">MJ1a</strain>
    </source>
</reference>
<organism evidence="7 8">
    <name type="scientific">Mucilaginibacter achroorhodeus</name>
    <dbReference type="NCBI Taxonomy" id="2599294"/>
    <lineage>
        <taxon>Bacteria</taxon>
        <taxon>Pseudomonadati</taxon>
        <taxon>Bacteroidota</taxon>
        <taxon>Sphingobacteriia</taxon>
        <taxon>Sphingobacteriales</taxon>
        <taxon>Sphingobacteriaceae</taxon>
        <taxon>Mucilaginibacter</taxon>
    </lineage>
</organism>
<evidence type="ECO:0000256" key="5">
    <source>
        <dbReference type="ARBA" id="ARBA00023136"/>
    </source>
</evidence>
<feature type="transmembrane region" description="Helical" evidence="6">
    <location>
        <begin position="160"/>
        <end position="181"/>
    </location>
</feature>
<evidence type="ECO:0000256" key="3">
    <source>
        <dbReference type="ARBA" id="ARBA00022692"/>
    </source>
</evidence>
<dbReference type="GO" id="GO:0005886">
    <property type="term" value="C:plasma membrane"/>
    <property type="evidence" value="ECO:0007669"/>
    <property type="project" value="UniProtKB-SubCell"/>
</dbReference>
<proteinExistence type="predicted"/>
<feature type="transmembrane region" description="Helical" evidence="6">
    <location>
        <begin position="437"/>
        <end position="458"/>
    </location>
</feature>
<dbReference type="OrthoDB" id="5365632at2"/>
<keyword evidence="2" id="KW-1003">Cell membrane</keyword>
<feature type="transmembrane region" description="Helical" evidence="6">
    <location>
        <begin position="94"/>
        <end position="118"/>
    </location>
</feature>
<evidence type="ECO:0000256" key="1">
    <source>
        <dbReference type="ARBA" id="ARBA00004651"/>
    </source>
</evidence>
<evidence type="ECO:0000256" key="6">
    <source>
        <dbReference type="SAM" id="Phobius"/>
    </source>
</evidence>
<dbReference type="InterPro" id="IPR050833">
    <property type="entry name" value="Poly_Biosynth_Transport"/>
</dbReference>
<evidence type="ECO:0000256" key="2">
    <source>
        <dbReference type="ARBA" id="ARBA00022475"/>
    </source>
</evidence>
<feature type="transmembrane region" description="Helical" evidence="6">
    <location>
        <begin position="345"/>
        <end position="366"/>
    </location>
</feature>
<evidence type="ECO:0000256" key="4">
    <source>
        <dbReference type="ARBA" id="ARBA00022989"/>
    </source>
</evidence>
<name>A0A563U9K0_9SPHI</name>
<keyword evidence="5 6" id="KW-0472">Membrane</keyword>
<feature type="transmembrane region" description="Helical" evidence="6">
    <location>
        <begin position="187"/>
        <end position="204"/>
    </location>
</feature>
<sequence>MPDNSTNKKIAKNTLVLYVRMLLSMLVTLFTSRVVLNALGVQDFGIYNVVGGIIVMLGFFNSAMTASTQRFLTFELGKNDITQLRKTFNMSSTVHAIIAVIVLILAETVGLYFLNHYLHIPAQRMYAANWVYQFTIFAFIVTVISVPYNAAIIANERMNLYAFVGLFEVFAKLAIAFILTYGHFDKLIVYAILLFLVAVIIRIIEGIYCKKHFVECSEYKLIWDKEMFNRLGSFASWNLLGVSAGIGYNQGVNILLNIFFGPTVNAARGIAYQVQGALTNFVTNFQVAVNPAITKAYAQDKISETLNLVFAASKFSFYLLLFLSLPIIVEAQFILQLWLKTVPSYTVTFTQLVLLDVLIGSISGALQSLAQATGNIRRYQLVISGILLLNLPTSYVLLKMGFSPQVTVLVSISFTIVALIARLGILKDIASLPVFRFTKTVLLQAVMVAILAFMATWYTRSLLTNQGWQFIFTCVVSSFSIIILIVFLGLNSFEKQAIKNLYYKKILKKT</sequence>
<dbReference type="PANTHER" id="PTHR30250:SF26">
    <property type="entry name" value="PSMA PROTEIN"/>
    <property type="match status" value="1"/>
</dbReference>
<evidence type="ECO:0000313" key="8">
    <source>
        <dbReference type="Proteomes" id="UP000318010"/>
    </source>
</evidence>
<dbReference type="RefSeq" id="WP_146268821.1">
    <property type="nucleotide sequence ID" value="NZ_VOEI01000001.1"/>
</dbReference>
<feature type="transmembrane region" description="Helical" evidence="6">
    <location>
        <begin position="378"/>
        <end position="398"/>
    </location>
</feature>
<gene>
    <name evidence="7" type="ORF">FPZ42_01980</name>
</gene>
<feature type="transmembrane region" description="Helical" evidence="6">
    <location>
        <begin position="470"/>
        <end position="490"/>
    </location>
</feature>
<comment type="subcellular location">
    <subcellularLocation>
        <location evidence="1">Cell membrane</location>
        <topology evidence="1">Multi-pass membrane protein</topology>
    </subcellularLocation>
</comment>
<feature type="transmembrane region" description="Helical" evidence="6">
    <location>
        <begin position="130"/>
        <end position="148"/>
    </location>
</feature>
<comment type="caution">
    <text evidence="7">The sequence shown here is derived from an EMBL/GenBank/DDBJ whole genome shotgun (WGS) entry which is preliminary data.</text>
</comment>
<dbReference type="EMBL" id="VOEI01000001">
    <property type="protein sequence ID" value="TWR28010.1"/>
    <property type="molecule type" value="Genomic_DNA"/>
</dbReference>
<protein>
    <submittedName>
        <fullName evidence="7">Lipopolysaccharide biosynthesis protein</fullName>
    </submittedName>
</protein>
<feature type="transmembrane region" description="Helical" evidence="6">
    <location>
        <begin position="317"/>
        <end position="339"/>
    </location>
</feature>
<dbReference type="Proteomes" id="UP000318010">
    <property type="component" value="Unassembled WGS sequence"/>
</dbReference>